<dbReference type="InterPro" id="IPR041122">
    <property type="entry name" value="RecJ_OB"/>
</dbReference>
<evidence type="ECO:0000259" key="9">
    <source>
        <dbReference type="Pfam" id="PF17768"/>
    </source>
</evidence>
<keyword evidence="5 10" id="KW-0269">Exonuclease</keyword>
<proteinExistence type="inferred from homology"/>
<comment type="caution">
    <text evidence="10">The sequence shown here is derived from an EMBL/GenBank/DDBJ whole genome shotgun (WGS) entry which is preliminary data.</text>
</comment>
<dbReference type="Pfam" id="PF02272">
    <property type="entry name" value="DHHA1"/>
    <property type="match status" value="1"/>
</dbReference>
<evidence type="ECO:0000256" key="6">
    <source>
        <dbReference type="SAM" id="Coils"/>
    </source>
</evidence>
<dbReference type="NCBIfam" id="TIGR00644">
    <property type="entry name" value="recJ"/>
    <property type="match status" value="1"/>
</dbReference>
<evidence type="ECO:0000256" key="4">
    <source>
        <dbReference type="ARBA" id="ARBA00022801"/>
    </source>
</evidence>
<dbReference type="InterPro" id="IPR004610">
    <property type="entry name" value="RecJ"/>
</dbReference>
<keyword evidence="4 10" id="KW-0378">Hydrolase</keyword>
<dbReference type="Gene3D" id="3.90.1640.30">
    <property type="match status" value="1"/>
</dbReference>
<dbReference type="Pfam" id="PF01368">
    <property type="entry name" value="DHH"/>
    <property type="match status" value="1"/>
</dbReference>
<accession>A0ABM9DIB7</accession>
<feature type="coiled-coil region" evidence="6">
    <location>
        <begin position="353"/>
        <end position="380"/>
    </location>
</feature>
<evidence type="ECO:0000259" key="7">
    <source>
        <dbReference type="Pfam" id="PF01368"/>
    </source>
</evidence>
<dbReference type="SUPFAM" id="SSF64182">
    <property type="entry name" value="DHH phosphoesterases"/>
    <property type="match status" value="1"/>
</dbReference>
<name>A0ABM9DIB7_9HYPH</name>
<feature type="domain" description="RecJ OB" evidence="9">
    <location>
        <begin position="503"/>
        <end position="612"/>
    </location>
</feature>
<evidence type="ECO:0000313" key="11">
    <source>
        <dbReference type="Proteomes" id="UP001153050"/>
    </source>
</evidence>
<keyword evidence="3" id="KW-0540">Nuclease</keyword>
<evidence type="ECO:0000259" key="8">
    <source>
        <dbReference type="Pfam" id="PF02272"/>
    </source>
</evidence>
<dbReference type="PANTHER" id="PTHR30255">
    <property type="entry name" value="SINGLE-STRANDED-DNA-SPECIFIC EXONUCLEASE RECJ"/>
    <property type="match status" value="1"/>
</dbReference>
<sequence length="616" mass="64888">MIPDSGLPSHIVRNDNPQTARRMTGENRIFLDVRQSASGVSWEHRLTERQDMTALAIAQGYGVPDIVARVLAGRGVTAEQTERFLDPTIRDLLPDPASLTDMDKAAARIAGAVVAREKVAIFGDYDVDGAASSALLKRFLTHFSVPAEVYIPDRIFEGYGPNPEAMRELVSRGATLIVTVDCGTNSAVSVDAAKVAGADVVVLDHHQLGGPLPAAVAVVNPNREDDLSGQGHLCAAGVVFLALVQTAKILRGRLPDAAPPDLLGLLDLVALATVCDVVPLTGVNRAFVVKGLQIARQQRNEGLAALARVSRIGEPVSTFHLAYLIGPRINAGGRIGDAALGSRLLASDDPVEARTIAETLDRLNQERQQMELEMLAAARVEADAELAGGNGPAIVVTASSNWHPGIVGLLASRLKDHARRPAFAIAFNANGVGTGSGRSVSGFDLGRLVREASIAGLIVKGGGHGMAAGITVEWAKLGALRAFFEERAAAEVFRLQGEESLAIDGALAAEGATLGLLDALEKAGPFGAGHVAPVFALPRHRLADARPVGTNHIRAELQSESGGRIQAIAFRAVDTVLGEFLFKNRGKRVHVAGSLSGNHWNGNRTVQFRIVDAARA</sequence>
<dbReference type="PANTHER" id="PTHR30255:SF2">
    <property type="entry name" value="SINGLE-STRANDED-DNA-SPECIFIC EXONUCLEASE RECJ"/>
    <property type="match status" value="1"/>
</dbReference>
<dbReference type="Pfam" id="PF17768">
    <property type="entry name" value="RecJ_OB"/>
    <property type="match status" value="1"/>
</dbReference>
<evidence type="ECO:0000256" key="5">
    <source>
        <dbReference type="ARBA" id="ARBA00022839"/>
    </source>
</evidence>
<evidence type="ECO:0000313" key="10">
    <source>
        <dbReference type="EMBL" id="CAH2396065.1"/>
    </source>
</evidence>
<gene>
    <name evidence="10" type="ORF">MES5069_130036</name>
</gene>
<feature type="domain" description="DDH" evidence="7">
    <location>
        <begin position="118"/>
        <end position="249"/>
    </location>
</feature>
<dbReference type="GO" id="GO:0004527">
    <property type="term" value="F:exonuclease activity"/>
    <property type="evidence" value="ECO:0007669"/>
    <property type="project" value="UniProtKB-KW"/>
</dbReference>
<dbReference type="InterPro" id="IPR003156">
    <property type="entry name" value="DHHA1_dom"/>
</dbReference>
<dbReference type="EMBL" id="CAKXZT010000035">
    <property type="protein sequence ID" value="CAH2396065.1"/>
    <property type="molecule type" value="Genomic_DNA"/>
</dbReference>
<protein>
    <recommendedName>
        <fullName evidence="2">Single-stranded-DNA-specific exonuclease RecJ</fullName>
    </recommendedName>
</protein>
<dbReference type="InterPro" id="IPR001667">
    <property type="entry name" value="DDH_dom"/>
</dbReference>
<reference evidence="10 11" key="1">
    <citation type="submission" date="2022-03" db="EMBL/GenBank/DDBJ databases">
        <authorList>
            <person name="Brunel B."/>
        </authorList>
    </citation>
    <scope>NUCLEOTIDE SEQUENCE [LARGE SCALE GENOMIC DNA]</scope>
    <source>
        <strain evidence="10">STM5069sample</strain>
    </source>
</reference>
<evidence type="ECO:0000256" key="2">
    <source>
        <dbReference type="ARBA" id="ARBA00019841"/>
    </source>
</evidence>
<organism evidence="10 11">
    <name type="scientific">Mesorhizobium escarrei</name>
    <dbReference type="NCBI Taxonomy" id="666018"/>
    <lineage>
        <taxon>Bacteria</taxon>
        <taxon>Pseudomonadati</taxon>
        <taxon>Pseudomonadota</taxon>
        <taxon>Alphaproteobacteria</taxon>
        <taxon>Hyphomicrobiales</taxon>
        <taxon>Phyllobacteriaceae</taxon>
        <taxon>Mesorhizobium</taxon>
    </lineage>
</organism>
<dbReference type="InterPro" id="IPR051673">
    <property type="entry name" value="SSDNA_exonuclease_RecJ"/>
</dbReference>
<keyword evidence="6" id="KW-0175">Coiled coil</keyword>
<evidence type="ECO:0000256" key="3">
    <source>
        <dbReference type="ARBA" id="ARBA00022722"/>
    </source>
</evidence>
<keyword evidence="11" id="KW-1185">Reference proteome</keyword>
<evidence type="ECO:0000256" key="1">
    <source>
        <dbReference type="ARBA" id="ARBA00005915"/>
    </source>
</evidence>
<comment type="similarity">
    <text evidence="1">Belongs to the RecJ family.</text>
</comment>
<feature type="domain" description="DHHA1" evidence="8">
    <location>
        <begin position="393"/>
        <end position="488"/>
    </location>
</feature>
<dbReference type="Proteomes" id="UP001153050">
    <property type="component" value="Unassembled WGS sequence"/>
</dbReference>
<dbReference type="InterPro" id="IPR038763">
    <property type="entry name" value="DHH_sf"/>
</dbReference>
<dbReference type="Gene3D" id="3.10.310.30">
    <property type="match status" value="1"/>
</dbReference>